<evidence type="ECO:0000256" key="7">
    <source>
        <dbReference type="ARBA" id="ARBA00025346"/>
    </source>
</evidence>
<evidence type="ECO:0000256" key="3">
    <source>
        <dbReference type="ARBA" id="ARBA00017363"/>
    </source>
</evidence>
<protein>
    <recommendedName>
        <fullName evidence="3">Transcription initiation factor TFIID subunit 2</fullName>
    </recommendedName>
    <alternativeName>
        <fullName evidence="8">TBP-associated factor 2</fullName>
    </alternativeName>
</protein>
<feature type="region of interest" description="Disordered" evidence="9">
    <location>
        <begin position="1269"/>
        <end position="1293"/>
    </location>
</feature>
<dbReference type="GO" id="GO:0003682">
    <property type="term" value="F:chromatin binding"/>
    <property type="evidence" value="ECO:0007669"/>
    <property type="project" value="TreeGrafter"/>
</dbReference>
<dbReference type="GeneID" id="54365786"/>
<dbReference type="InterPro" id="IPR057991">
    <property type="entry name" value="TPR_TAF2_C"/>
</dbReference>
<feature type="compositionally biased region" description="Polar residues" evidence="9">
    <location>
        <begin position="1384"/>
        <end position="1422"/>
    </location>
</feature>
<comment type="function">
    <text evidence="7">Functions as a component of the DNA-binding general transcription factor complex TFIID. Binding of TFIID to a promoter (with or without TATA element) is the initial step in pre-initiation complex (PIC) formation. TFIID plays a key role in the regulation of gene expression by RNA polymerase II through different activities such as transcription activator interaction, core promoter recognition and selectivity, TFIIA and TFIIB interaction, chromatin modification (histone acetylation by TAF1), facilitation of DNA opening and initiation of transcription.</text>
</comment>
<evidence type="ECO:0000259" key="11">
    <source>
        <dbReference type="Pfam" id="PF25577"/>
    </source>
</evidence>
<evidence type="ECO:0000259" key="10">
    <source>
        <dbReference type="Pfam" id="PF25316"/>
    </source>
</evidence>
<feature type="region of interest" description="Disordered" evidence="9">
    <location>
        <begin position="1326"/>
        <end position="1348"/>
    </location>
</feature>
<proteinExistence type="inferred from homology"/>
<dbReference type="RefSeq" id="XP_033456660.1">
    <property type="nucleotide sequence ID" value="XM_033607987.1"/>
</dbReference>
<dbReference type="Pfam" id="PF25577">
    <property type="entry name" value="TPR_TAF2_C"/>
    <property type="match status" value="1"/>
</dbReference>
<dbReference type="GO" id="GO:0006367">
    <property type="term" value="P:transcription initiation at RNA polymerase II promoter"/>
    <property type="evidence" value="ECO:0007669"/>
    <property type="project" value="TreeGrafter"/>
</dbReference>
<dbReference type="InterPro" id="IPR037813">
    <property type="entry name" value="TAF2"/>
</dbReference>
<feature type="compositionally biased region" description="Polar residues" evidence="9">
    <location>
        <begin position="1269"/>
        <end position="1279"/>
    </location>
</feature>
<feature type="domain" description="Transcription initiation factor TFIID subunit 2 Ig-like" evidence="10">
    <location>
        <begin position="599"/>
        <end position="777"/>
    </location>
</feature>
<dbReference type="Gene3D" id="1.10.390.10">
    <property type="entry name" value="Neutral Protease Domain 2"/>
    <property type="match status" value="1"/>
</dbReference>
<dbReference type="InterPro" id="IPR042097">
    <property type="entry name" value="Aminopeptidase_N-like_N_sf"/>
</dbReference>
<evidence type="ECO:0000256" key="1">
    <source>
        <dbReference type="ARBA" id="ARBA00004123"/>
    </source>
</evidence>
<reference evidence="13" key="1">
    <citation type="submission" date="2020-01" db="EMBL/GenBank/DDBJ databases">
        <authorList>
            <consortium name="DOE Joint Genome Institute"/>
            <person name="Haridas S."/>
            <person name="Albert R."/>
            <person name="Binder M."/>
            <person name="Bloem J."/>
            <person name="Labutti K."/>
            <person name="Salamov A."/>
            <person name="Andreopoulos B."/>
            <person name="Baker S.E."/>
            <person name="Barry K."/>
            <person name="Bills G."/>
            <person name="Bluhm B.H."/>
            <person name="Cannon C."/>
            <person name="Castanera R."/>
            <person name="Culley D.E."/>
            <person name="Daum C."/>
            <person name="Ezra D."/>
            <person name="Gonzalez J.B."/>
            <person name="Henrissat B."/>
            <person name="Kuo A."/>
            <person name="Liang C."/>
            <person name="Lipzen A."/>
            <person name="Lutzoni F."/>
            <person name="Magnuson J."/>
            <person name="Mondo S."/>
            <person name="Nolan M."/>
            <person name="Ohm R."/>
            <person name="Pangilinan J."/>
            <person name="Park H.-J."/>
            <person name="Ramirez L."/>
            <person name="Alfaro M."/>
            <person name="Sun H."/>
            <person name="Tritt A."/>
            <person name="Yoshinaga Y."/>
            <person name="Zwiers L.-H."/>
            <person name="Turgeon B.G."/>
            <person name="Goodwin S.B."/>
            <person name="Spatafora J.W."/>
            <person name="Crous P.W."/>
            <person name="Grigoriev I.V."/>
        </authorList>
    </citation>
    <scope>NUCLEOTIDE SEQUENCE</scope>
    <source>
        <strain evidence="13">CBS 342.82</strain>
    </source>
</reference>
<dbReference type="FunFam" id="1.10.390.10:FF:000011">
    <property type="entry name" value="Transcription initiation factor TFIID subunit"/>
    <property type="match status" value="1"/>
</dbReference>
<name>A0A6J3LWH1_9PEZI</name>
<evidence type="ECO:0000313" key="12">
    <source>
        <dbReference type="Proteomes" id="UP000504637"/>
    </source>
</evidence>
<evidence type="ECO:0000256" key="6">
    <source>
        <dbReference type="ARBA" id="ARBA00023242"/>
    </source>
</evidence>
<feature type="domain" description="Transcription initiation factor TFIID subunit 2 TPR repeats" evidence="11">
    <location>
        <begin position="783"/>
        <end position="1083"/>
    </location>
</feature>
<comment type="subcellular location">
    <subcellularLocation>
        <location evidence="1">Nucleus</location>
    </subcellularLocation>
</comment>
<dbReference type="SUPFAM" id="SSF63737">
    <property type="entry name" value="Leukotriene A4 hydrolase N-terminal domain"/>
    <property type="match status" value="1"/>
</dbReference>
<reference evidence="13" key="2">
    <citation type="submission" date="2020-04" db="EMBL/GenBank/DDBJ databases">
        <authorList>
            <consortium name="NCBI Genome Project"/>
        </authorList>
    </citation>
    <scope>NUCLEOTIDE SEQUENCE</scope>
    <source>
        <strain evidence="13">CBS 342.82</strain>
    </source>
</reference>
<dbReference type="SUPFAM" id="SSF55486">
    <property type="entry name" value="Metalloproteases ('zincins'), catalytic domain"/>
    <property type="match status" value="1"/>
</dbReference>
<dbReference type="PANTHER" id="PTHR15137">
    <property type="entry name" value="TRANSCRIPTION INITIATION FACTOR TFIID"/>
    <property type="match status" value="1"/>
</dbReference>
<dbReference type="Proteomes" id="UP000504637">
    <property type="component" value="Unplaced"/>
</dbReference>
<dbReference type="CDD" id="cd09839">
    <property type="entry name" value="M1_like_TAF2"/>
    <property type="match status" value="1"/>
</dbReference>
<feature type="compositionally biased region" description="Low complexity" evidence="9">
    <location>
        <begin position="1423"/>
        <end position="1442"/>
    </location>
</feature>
<sequence>MPDDSEPIIALVDTAQSQYAILKQRVDLDLDFPNRSLKGSTEITITPLVSDVREIRLHCRQSRPLAIQIGGIAARWELDDPYSRLRVPPKSNIEQHGMIKTRIEKYLQSTRNPELVIAIPPKLKIQELQLDNITTLPVYNDVPSLEKQETDFIAIADGAVTPGAQQQGPQFAPIKVTIEFEVEHFRDGLHWIGCHDGDRRYPYVYSKASPLSGNTSCIFPCLDDTSSRCTWEIAIRTPRTLGDAFKTTKRDVPAKTKTVGTKSDSKAAEPNVKLDTSPADDFLIDLGPEEAALDLAVICVGELSDDISDQEDESRHTLVFTLNEPVTARHIAFAVGPFEPVDLTMFRATEDEEKLGQTAVKVATGYCLPGRSEEVENTCMPTCQAIDYLTANYGRFPFTSYQTLFVDDLVQDTVDAAGLSICSERLLFPQEIIEPLDRHTRILVRAVANQWSGVNIIPKALEDTWVTSGIAGFMTDLFMKKLAGNNEYRWQQKLAAEKVYELDVDRPSIWHLGPLQHLDSSIRDFIDLKSSLVLGILDRRLVKSSGSTGVTRSINRIFLNAKTGSLVNSELTTEDFQRTCEKYGHNKLESFFKQWVKGAGCPIFSVSQRFNKKKTVVEMTITQMQLQRVTKPAFEPSNFMREIKEYVQEVWAPEMQAVFTGPMTIRIHEADGTPYEHIVEIREAVTKLEIQYNTKYKRLKRSRRQKERAMADGPTHGDGSDEPLLYSLGDVLDSAQDLKDWKLAEWSAEDEERMGQESYEWIRMDADFEWIGKIHLFMPSHMYISQLQQDRDLVAQYDSMKFILGMAPHHVSLTLMVRTLMDTRYFHGIRVMAAEGIAILAKDKEGGHQLSEIGQYQLEKAFSHMFCDEGSVMPRPNDFSSRVTFLIQCAIPRAMATFRDADNRVPRALQQFFVDKLKFNDNSENPVSDCHYVATLMKCLTESLVVSHREIQPAYDFSFGEEEPALDGMDVENPDADFEQTAVGEIERYRRIDEWVVTYQNIYSTTAIECLQKLTKAGIVKDKRMELLQYTRPSTAENVRLAAFRCLNEIGLCRKMPVLKHLIHSIVDHASPYFRDRLTRLFGEALGHIALDDVEPVKAAPPPTTDGLILEQDVVNTVTLQEIDAARKASPEGAIATLKTTLPESGIFRDALWYAITSPDITIDEVANFCDVAALVVQPVTAAVVTLNLPRPYRCRHVGKGKMEFYREGAFLSEPSPRIGLSVEDYVELEANHLRYTGPLSSATKKYISEKKNQQSQIDSLKLKISQTSMQAQHAQSQPVAEMSPPLSAVPTTTERTGFKLSLGGVKRKMSNDVTQETPKVVKLGKLSTPKNPMANHRTTSTPTPRPIVDAQNSVVAILRLRNESTRRRAKDILLAAPKPTIKSAPNGSTPASSQARPPLPRSNTPNVPNQHPASLAQAKTFQSPTTQPASSFSPPSSFATSKNQASTNLGAFRSYGSAGKESQSKASSANPIKFRPSAPGTASPSNGAIRPPPPSSKAAEVGSSANDEPPPLKKKFTLKLGKKG</sequence>
<dbReference type="Gene3D" id="2.60.40.1730">
    <property type="entry name" value="tricorn interacting facor f3 domain"/>
    <property type="match status" value="1"/>
</dbReference>
<dbReference type="InterPro" id="IPR027268">
    <property type="entry name" value="Peptidase_M4/M1_CTD_sf"/>
</dbReference>
<evidence type="ECO:0000313" key="13">
    <source>
        <dbReference type="RefSeq" id="XP_033456660.1"/>
    </source>
</evidence>
<evidence type="ECO:0000256" key="5">
    <source>
        <dbReference type="ARBA" id="ARBA00023163"/>
    </source>
</evidence>
<gene>
    <name evidence="13" type="ORF">K489DRAFT_412924</name>
</gene>
<feature type="compositionally biased region" description="Basic residues" evidence="9">
    <location>
        <begin position="1513"/>
        <end position="1525"/>
    </location>
</feature>
<dbReference type="PANTHER" id="PTHR15137:SF9">
    <property type="entry name" value="TRANSCRIPTION INITIATION FACTOR TFIID SUBUNIT 2"/>
    <property type="match status" value="1"/>
</dbReference>
<feature type="compositionally biased region" description="Polar residues" evidence="9">
    <location>
        <begin position="1461"/>
        <end position="1471"/>
    </location>
</feature>
<keyword evidence="5" id="KW-0804">Transcription</keyword>
<reference evidence="13" key="3">
    <citation type="submission" date="2025-08" db="UniProtKB">
        <authorList>
            <consortium name="RefSeq"/>
        </authorList>
    </citation>
    <scope>IDENTIFICATION</scope>
    <source>
        <strain evidence="13">CBS 342.82</strain>
    </source>
</reference>
<feature type="region of interest" description="Disordered" evidence="9">
    <location>
        <begin position="1374"/>
        <end position="1525"/>
    </location>
</feature>
<dbReference type="GO" id="GO:0005669">
    <property type="term" value="C:transcription factor TFIID complex"/>
    <property type="evidence" value="ECO:0007669"/>
    <property type="project" value="InterPro"/>
</dbReference>
<evidence type="ECO:0000256" key="9">
    <source>
        <dbReference type="SAM" id="MobiDB-lite"/>
    </source>
</evidence>
<dbReference type="InterPro" id="IPR057345">
    <property type="entry name" value="Ig-like_TAF2"/>
</dbReference>
<evidence type="ECO:0000256" key="8">
    <source>
        <dbReference type="ARBA" id="ARBA00076306"/>
    </source>
</evidence>
<dbReference type="GO" id="GO:0016251">
    <property type="term" value="F:RNA polymerase II general transcription initiation factor activity"/>
    <property type="evidence" value="ECO:0007669"/>
    <property type="project" value="TreeGrafter"/>
</dbReference>
<accession>A0A6J3LWH1</accession>
<comment type="similarity">
    <text evidence="2">Belongs to the TAF2 family.</text>
</comment>
<evidence type="ECO:0000256" key="4">
    <source>
        <dbReference type="ARBA" id="ARBA00023015"/>
    </source>
</evidence>
<organism evidence="13">
    <name type="scientific">Dissoconium aciculare CBS 342.82</name>
    <dbReference type="NCBI Taxonomy" id="1314786"/>
    <lineage>
        <taxon>Eukaryota</taxon>
        <taxon>Fungi</taxon>
        <taxon>Dikarya</taxon>
        <taxon>Ascomycota</taxon>
        <taxon>Pezizomycotina</taxon>
        <taxon>Dothideomycetes</taxon>
        <taxon>Dothideomycetidae</taxon>
        <taxon>Mycosphaerellales</taxon>
        <taxon>Dissoconiaceae</taxon>
        <taxon>Dissoconium</taxon>
    </lineage>
</organism>
<dbReference type="Pfam" id="PF25316">
    <property type="entry name" value="TAF2_3rd"/>
    <property type="match status" value="1"/>
</dbReference>
<dbReference type="OrthoDB" id="308861at2759"/>
<evidence type="ECO:0000256" key="2">
    <source>
        <dbReference type="ARBA" id="ARBA00010937"/>
    </source>
</evidence>
<keyword evidence="12" id="KW-1185">Reference proteome</keyword>
<keyword evidence="6" id="KW-0539">Nucleus</keyword>
<dbReference type="GO" id="GO:0000976">
    <property type="term" value="F:transcription cis-regulatory region binding"/>
    <property type="evidence" value="ECO:0007669"/>
    <property type="project" value="TreeGrafter"/>
</dbReference>
<keyword evidence="4" id="KW-0805">Transcription regulation</keyword>